<evidence type="ECO:0000313" key="3">
    <source>
        <dbReference type="Proteomes" id="UP000198541"/>
    </source>
</evidence>
<name>A0A1H0FFU4_9ACTO</name>
<dbReference type="Proteomes" id="UP000198541">
    <property type="component" value="Unassembled WGS sequence"/>
</dbReference>
<accession>A0A1H0FFU4</accession>
<reference evidence="3" key="1">
    <citation type="submission" date="2016-10" db="EMBL/GenBank/DDBJ databases">
        <authorList>
            <person name="Varghese N."/>
            <person name="Submissions S."/>
        </authorList>
    </citation>
    <scope>NUCLEOTIDE SEQUENCE [LARGE SCALE GENOMIC DNA]</scope>
    <source>
        <strain evidence="3">DSM 27982</strain>
    </source>
</reference>
<evidence type="ECO:0000313" key="2">
    <source>
        <dbReference type="EMBL" id="SDN93573.1"/>
    </source>
</evidence>
<sequence length="72" mass="7818">MRTDAKVHEWLLVGLGFILRTVMVLAGFALLLWGAHRAAVASGLSVVRPNMAADSGMVTRIMKGDGTFTFVW</sequence>
<keyword evidence="1" id="KW-0472">Membrane</keyword>
<keyword evidence="1" id="KW-1133">Transmembrane helix</keyword>
<keyword evidence="1" id="KW-0812">Transmembrane</keyword>
<organism evidence="2 3">
    <name type="scientific">Actinomyces ruminicola</name>
    <dbReference type="NCBI Taxonomy" id="332524"/>
    <lineage>
        <taxon>Bacteria</taxon>
        <taxon>Bacillati</taxon>
        <taxon>Actinomycetota</taxon>
        <taxon>Actinomycetes</taxon>
        <taxon>Actinomycetales</taxon>
        <taxon>Actinomycetaceae</taxon>
        <taxon>Actinomyces</taxon>
    </lineage>
</organism>
<gene>
    <name evidence="2" type="ORF">SAMN05216355_1275</name>
</gene>
<dbReference type="STRING" id="332524.SAMN04487766_109130"/>
<protein>
    <submittedName>
        <fullName evidence="2">Uncharacterized protein</fullName>
    </submittedName>
</protein>
<dbReference type="EMBL" id="FNIM01000027">
    <property type="protein sequence ID" value="SDN93573.1"/>
    <property type="molecule type" value="Genomic_DNA"/>
</dbReference>
<evidence type="ECO:0000256" key="1">
    <source>
        <dbReference type="SAM" id="Phobius"/>
    </source>
</evidence>
<dbReference type="AlphaFoldDB" id="A0A1H0FFU4"/>
<feature type="transmembrane region" description="Helical" evidence="1">
    <location>
        <begin position="12"/>
        <end position="33"/>
    </location>
</feature>
<proteinExistence type="predicted"/>
<keyword evidence="3" id="KW-1185">Reference proteome</keyword>